<proteinExistence type="predicted"/>
<dbReference type="InParanoid" id="A0A251TS69"/>
<keyword evidence="2" id="KW-1185">Reference proteome</keyword>
<dbReference type="EMBL" id="CM007898">
    <property type="protein sequence ID" value="OTG13970.1"/>
    <property type="molecule type" value="Genomic_DNA"/>
</dbReference>
<evidence type="ECO:0000313" key="1">
    <source>
        <dbReference type="EMBL" id="OTG13970.1"/>
    </source>
</evidence>
<name>A0A251TS69_HELAN</name>
<dbReference type="Proteomes" id="UP000215914">
    <property type="component" value="Chromosome 9"/>
</dbReference>
<accession>A0A251TS69</accession>
<dbReference type="AlphaFoldDB" id="A0A251TS69"/>
<reference evidence="2" key="1">
    <citation type="journal article" date="2017" name="Nature">
        <title>The sunflower genome provides insights into oil metabolism, flowering and Asterid evolution.</title>
        <authorList>
            <person name="Badouin H."/>
            <person name="Gouzy J."/>
            <person name="Grassa C.J."/>
            <person name="Murat F."/>
            <person name="Staton S.E."/>
            <person name="Cottret L."/>
            <person name="Lelandais-Briere C."/>
            <person name="Owens G.L."/>
            <person name="Carrere S."/>
            <person name="Mayjonade B."/>
            <person name="Legrand L."/>
            <person name="Gill N."/>
            <person name="Kane N.C."/>
            <person name="Bowers J.E."/>
            <person name="Hubner S."/>
            <person name="Bellec A."/>
            <person name="Berard A."/>
            <person name="Berges H."/>
            <person name="Blanchet N."/>
            <person name="Boniface M.C."/>
            <person name="Brunel D."/>
            <person name="Catrice O."/>
            <person name="Chaidir N."/>
            <person name="Claudel C."/>
            <person name="Donnadieu C."/>
            <person name="Faraut T."/>
            <person name="Fievet G."/>
            <person name="Helmstetter N."/>
            <person name="King M."/>
            <person name="Knapp S.J."/>
            <person name="Lai Z."/>
            <person name="Le Paslier M.C."/>
            <person name="Lippi Y."/>
            <person name="Lorenzon L."/>
            <person name="Mandel J.R."/>
            <person name="Marage G."/>
            <person name="Marchand G."/>
            <person name="Marquand E."/>
            <person name="Bret-Mestries E."/>
            <person name="Morien E."/>
            <person name="Nambeesan S."/>
            <person name="Nguyen T."/>
            <person name="Pegot-Espagnet P."/>
            <person name="Pouilly N."/>
            <person name="Raftis F."/>
            <person name="Sallet E."/>
            <person name="Schiex T."/>
            <person name="Thomas J."/>
            <person name="Vandecasteele C."/>
            <person name="Vares D."/>
            <person name="Vear F."/>
            <person name="Vautrin S."/>
            <person name="Crespi M."/>
            <person name="Mangin B."/>
            <person name="Burke J.M."/>
            <person name="Salse J."/>
            <person name="Munos S."/>
            <person name="Vincourt P."/>
            <person name="Rieseberg L.H."/>
            <person name="Langlade N.B."/>
        </authorList>
    </citation>
    <scope>NUCLEOTIDE SEQUENCE [LARGE SCALE GENOMIC DNA]</scope>
    <source>
        <strain evidence="2">cv. SF193</strain>
    </source>
</reference>
<protein>
    <submittedName>
        <fullName evidence="1">Uncharacterized protein</fullName>
    </submittedName>
</protein>
<organism evidence="1 2">
    <name type="scientific">Helianthus annuus</name>
    <name type="common">Common sunflower</name>
    <dbReference type="NCBI Taxonomy" id="4232"/>
    <lineage>
        <taxon>Eukaryota</taxon>
        <taxon>Viridiplantae</taxon>
        <taxon>Streptophyta</taxon>
        <taxon>Embryophyta</taxon>
        <taxon>Tracheophyta</taxon>
        <taxon>Spermatophyta</taxon>
        <taxon>Magnoliopsida</taxon>
        <taxon>eudicotyledons</taxon>
        <taxon>Gunneridae</taxon>
        <taxon>Pentapetalae</taxon>
        <taxon>asterids</taxon>
        <taxon>campanulids</taxon>
        <taxon>Asterales</taxon>
        <taxon>Asteraceae</taxon>
        <taxon>Asteroideae</taxon>
        <taxon>Heliantheae alliance</taxon>
        <taxon>Heliantheae</taxon>
        <taxon>Helianthus</taxon>
    </lineage>
</organism>
<gene>
    <name evidence="1" type="ORF">HannXRQ_Chr09g0244191</name>
</gene>
<evidence type="ECO:0000313" key="2">
    <source>
        <dbReference type="Proteomes" id="UP000215914"/>
    </source>
</evidence>
<sequence length="74" mass="8416">MMIDFRAERVTARTMSSALERNTKCEKMDPVGERTQDTITCNNIRGNSHDNTKVLVIVAYSMETKVTSKRIDCC</sequence>